<evidence type="ECO:0000256" key="1">
    <source>
        <dbReference type="SAM" id="MobiDB-lite"/>
    </source>
</evidence>
<feature type="compositionally biased region" description="Gly residues" evidence="1">
    <location>
        <begin position="197"/>
        <end position="210"/>
    </location>
</feature>
<dbReference type="InParanoid" id="A0A1E7FTP8"/>
<dbReference type="KEGG" id="fcy:FRACYDRAFT_224253"/>
<dbReference type="AlphaFoldDB" id="A0A1E7FTP8"/>
<reference evidence="2 3" key="1">
    <citation type="submission" date="2016-09" db="EMBL/GenBank/DDBJ databases">
        <title>Extensive genetic diversity and differential bi-allelic expression allows diatom success in the polar Southern Ocean.</title>
        <authorList>
            <consortium name="DOE Joint Genome Institute"/>
            <person name="Mock T."/>
            <person name="Otillar R.P."/>
            <person name="Strauss J."/>
            <person name="Dupont C."/>
            <person name="Frickenhaus S."/>
            <person name="Maumus F."/>
            <person name="Mcmullan M."/>
            <person name="Sanges R."/>
            <person name="Schmutz J."/>
            <person name="Toseland A."/>
            <person name="Valas R."/>
            <person name="Veluchamy A."/>
            <person name="Ward B.J."/>
            <person name="Allen A."/>
            <person name="Barry K."/>
            <person name="Falciatore A."/>
            <person name="Ferrante M."/>
            <person name="Fortunato A.E."/>
            <person name="Gloeckner G."/>
            <person name="Gruber A."/>
            <person name="Hipkin R."/>
            <person name="Janech M."/>
            <person name="Kroth P."/>
            <person name="Leese F."/>
            <person name="Lindquist E."/>
            <person name="Lyon B.R."/>
            <person name="Martin J."/>
            <person name="Mayer C."/>
            <person name="Parker M."/>
            <person name="Quesneville H."/>
            <person name="Raymond J."/>
            <person name="Uhlig C."/>
            <person name="Valentin K.U."/>
            <person name="Worden A.Z."/>
            <person name="Armbrust E.V."/>
            <person name="Bowler C."/>
            <person name="Green B."/>
            <person name="Moulton V."/>
            <person name="Van Oosterhout C."/>
            <person name="Grigoriev I."/>
        </authorList>
    </citation>
    <scope>NUCLEOTIDE SEQUENCE [LARGE SCALE GENOMIC DNA]</scope>
    <source>
        <strain evidence="2 3">CCMP1102</strain>
    </source>
</reference>
<protein>
    <submittedName>
        <fullName evidence="2">Uncharacterized protein</fullName>
    </submittedName>
</protein>
<dbReference type="Proteomes" id="UP000095751">
    <property type="component" value="Unassembled WGS sequence"/>
</dbReference>
<organism evidence="2 3">
    <name type="scientific">Fragilariopsis cylindrus CCMP1102</name>
    <dbReference type="NCBI Taxonomy" id="635003"/>
    <lineage>
        <taxon>Eukaryota</taxon>
        <taxon>Sar</taxon>
        <taxon>Stramenopiles</taxon>
        <taxon>Ochrophyta</taxon>
        <taxon>Bacillariophyta</taxon>
        <taxon>Bacillariophyceae</taxon>
        <taxon>Bacillariophycidae</taxon>
        <taxon>Bacillariales</taxon>
        <taxon>Bacillariaceae</taxon>
        <taxon>Fragilariopsis</taxon>
    </lineage>
</organism>
<feature type="compositionally biased region" description="Basic and acidic residues" evidence="1">
    <location>
        <begin position="53"/>
        <end position="63"/>
    </location>
</feature>
<evidence type="ECO:0000313" key="3">
    <source>
        <dbReference type="Proteomes" id="UP000095751"/>
    </source>
</evidence>
<feature type="region of interest" description="Disordered" evidence="1">
    <location>
        <begin position="178"/>
        <end position="218"/>
    </location>
</feature>
<gene>
    <name evidence="2" type="ORF">FRACYDRAFT_224253</name>
</gene>
<name>A0A1E7FTP8_9STRA</name>
<evidence type="ECO:0000313" key="2">
    <source>
        <dbReference type="EMBL" id="OEU21193.1"/>
    </source>
</evidence>
<keyword evidence="3" id="KW-1185">Reference proteome</keyword>
<accession>A0A1E7FTP8</accession>
<proteinExistence type="predicted"/>
<dbReference type="OrthoDB" id="44278at2759"/>
<sequence>MSAPVITSRWAGNFDCTVCRRKRLMADEFSKSSLDKHRKTGQALQCKPCVAKQEQEKRMEAARNKNNSNNKDNNNDDDDDDDNEKRTCALCNQLLSKDSYNRNQWSKPEGKSRCRSCVEKSIKEEEKQQLNNKDGKTDDARKKLEELKLSKTATAREIVAAESVVAAFEAEKVTGLKPIRMGGRGRGGHGGSKRSSGRGGGRGGGRGSGRGTTTSTTR</sequence>
<dbReference type="EMBL" id="KV784354">
    <property type="protein sequence ID" value="OEU21193.1"/>
    <property type="molecule type" value="Genomic_DNA"/>
</dbReference>
<feature type="region of interest" description="Disordered" evidence="1">
    <location>
        <begin position="45"/>
        <end position="83"/>
    </location>
</feature>